<dbReference type="InterPro" id="IPR016125">
    <property type="entry name" value="Peptidase_C15-like"/>
</dbReference>
<keyword evidence="10" id="KW-1185">Reference proteome</keyword>
<keyword evidence="4" id="KW-0645">Protease</keyword>
<evidence type="ECO:0000313" key="10">
    <source>
        <dbReference type="Proteomes" id="UP001055101"/>
    </source>
</evidence>
<reference evidence="9" key="2">
    <citation type="submission" date="2021-08" db="EMBL/GenBank/DDBJ databases">
        <authorList>
            <person name="Tani A."/>
            <person name="Ola A."/>
            <person name="Ogura Y."/>
            <person name="Katsura K."/>
            <person name="Hayashi T."/>
        </authorList>
    </citation>
    <scope>NUCLEOTIDE SEQUENCE</scope>
    <source>
        <strain evidence="9">DSM 23674</strain>
    </source>
</reference>
<dbReference type="Gene3D" id="3.40.630.20">
    <property type="entry name" value="Peptidase C15, pyroglutamyl peptidase I-like"/>
    <property type="match status" value="1"/>
</dbReference>
<protein>
    <recommendedName>
        <fullName evidence="2">Pyrrolidone-carboxylate peptidase</fullName>
    </recommendedName>
    <alternativeName>
        <fullName evidence="7">5-oxoprolyl-peptidase</fullName>
    </alternativeName>
    <alternativeName>
        <fullName evidence="8">Pyroglutamyl-peptidase I</fullName>
    </alternativeName>
</protein>
<gene>
    <name evidence="9" type="primary">pcp</name>
    <name evidence="9" type="ORF">EKPJFOCH_4337</name>
</gene>
<keyword evidence="3" id="KW-0963">Cytoplasm</keyword>
<reference evidence="9" key="1">
    <citation type="journal article" date="2021" name="Front. Microbiol.">
        <title>Comprehensive Comparative Genomics and Phenotyping of Methylobacterium Species.</title>
        <authorList>
            <person name="Alessa O."/>
            <person name="Ogura Y."/>
            <person name="Fujitani Y."/>
            <person name="Takami H."/>
            <person name="Hayashi T."/>
            <person name="Sahin N."/>
            <person name="Tani A."/>
        </authorList>
    </citation>
    <scope>NUCLEOTIDE SEQUENCE</scope>
    <source>
        <strain evidence="9">DSM 23674</strain>
    </source>
</reference>
<keyword evidence="5" id="KW-0378">Hydrolase</keyword>
<dbReference type="EMBL" id="BPRA01000030">
    <property type="protein sequence ID" value="GJE57817.1"/>
    <property type="molecule type" value="Genomic_DNA"/>
</dbReference>
<organism evidence="9 10">
    <name type="scientific">Methylobacterium thuringiense</name>
    <dbReference type="NCBI Taxonomy" id="1003091"/>
    <lineage>
        <taxon>Bacteria</taxon>
        <taxon>Pseudomonadati</taxon>
        <taxon>Pseudomonadota</taxon>
        <taxon>Alphaproteobacteria</taxon>
        <taxon>Hyphomicrobiales</taxon>
        <taxon>Methylobacteriaceae</taxon>
        <taxon>Methylobacterium</taxon>
    </lineage>
</organism>
<evidence type="ECO:0000256" key="4">
    <source>
        <dbReference type="ARBA" id="ARBA00022670"/>
    </source>
</evidence>
<dbReference type="PRINTS" id="PR00706">
    <property type="entry name" value="PYROGLUPTASE"/>
</dbReference>
<dbReference type="PANTHER" id="PTHR23402">
    <property type="entry name" value="PROTEASE FAMILY C15 PYROGLUTAMYL-PEPTIDASE I-RELATED"/>
    <property type="match status" value="1"/>
</dbReference>
<sequence length="225" mass="24645">MRPPRLLVTGFGPFPGVPINPSATLARRIAASPRLRRVMGTAPELLILTTSYSALSTELEPALAEQPDAVLMIGIARRARCIRIEGRAVNRASRLFPDASGKVARQLTLDLDGPHERRSAIAAQLRIPLRRVGAIASRDAGRYLCNASYYRVLSEGCPAIFLHIPPLPDLSRRSGSHRIRRRRPLDAWTDAIVESALVLLVRARRDARPRRGEGAFMPSGGAAPR</sequence>
<evidence type="ECO:0000256" key="3">
    <source>
        <dbReference type="ARBA" id="ARBA00022490"/>
    </source>
</evidence>
<comment type="caution">
    <text evidence="9">The sequence shown here is derived from an EMBL/GenBank/DDBJ whole genome shotgun (WGS) entry which is preliminary data.</text>
</comment>
<dbReference type="SUPFAM" id="SSF53182">
    <property type="entry name" value="Pyrrolidone carboxyl peptidase (pyroglutamate aminopeptidase)"/>
    <property type="match status" value="1"/>
</dbReference>
<dbReference type="RefSeq" id="WP_147814029.1">
    <property type="nucleotide sequence ID" value="NZ_BPRA01000030.1"/>
</dbReference>
<dbReference type="PANTHER" id="PTHR23402:SF1">
    <property type="entry name" value="PYROGLUTAMYL-PEPTIDASE I"/>
    <property type="match status" value="1"/>
</dbReference>
<evidence type="ECO:0000313" key="9">
    <source>
        <dbReference type="EMBL" id="GJE57817.1"/>
    </source>
</evidence>
<accession>A0ABQ4TV48</accession>
<keyword evidence="6" id="KW-0788">Thiol protease</keyword>
<evidence type="ECO:0000256" key="1">
    <source>
        <dbReference type="ARBA" id="ARBA00006641"/>
    </source>
</evidence>
<evidence type="ECO:0000256" key="6">
    <source>
        <dbReference type="ARBA" id="ARBA00022807"/>
    </source>
</evidence>
<evidence type="ECO:0000256" key="8">
    <source>
        <dbReference type="ARBA" id="ARBA00031559"/>
    </source>
</evidence>
<comment type="similarity">
    <text evidence="1">Belongs to the peptidase C15 family.</text>
</comment>
<dbReference type="InterPro" id="IPR036440">
    <property type="entry name" value="Peptidase_C15-like_sf"/>
</dbReference>
<evidence type="ECO:0000256" key="2">
    <source>
        <dbReference type="ARBA" id="ARBA00019191"/>
    </source>
</evidence>
<dbReference type="InterPro" id="IPR000816">
    <property type="entry name" value="Peptidase_C15"/>
</dbReference>
<proteinExistence type="inferred from homology"/>
<evidence type="ECO:0000256" key="5">
    <source>
        <dbReference type="ARBA" id="ARBA00022801"/>
    </source>
</evidence>
<evidence type="ECO:0000256" key="7">
    <source>
        <dbReference type="ARBA" id="ARBA00030836"/>
    </source>
</evidence>
<dbReference type="Pfam" id="PF01470">
    <property type="entry name" value="Peptidase_C15"/>
    <property type="match status" value="1"/>
</dbReference>
<name>A0ABQ4TV48_9HYPH</name>
<dbReference type="Proteomes" id="UP001055101">
    <property type="component" value="Unassembled WGS sequence"/>
</dbReference>